<evidence type="ECO:0000313" key="11">
    <source>
        <dbReference type="Proteomes" id="UP000694397"/>
    </source>
</evidence>
<evidence type="ECO:0000313" key="10">
    <source>
        <dbReference type="Ensembl" id="ENSSFOP00015023172.2"/>
    </source>
</evidence>
<evidence type="ECO:0000256" key="5">
    <source>
        <dbReference type="ARBA" id="ARBA00023136"/>
    </source>
</evidence>
<dbReference type="Ensembl" id="ENSSFOT00015023427.2">
    <property type="protein sequence ID" value="ENSSFOP00015023172.2"/>
    <property type="gene ID" value="ENSSFOG00015014909.2"/>
</dbReference>
<reference evidence="10" key="3">
    <citation type="submission" date="2025-09" db="UniProtKB">
        <authorList>
            <consortium name="Ensembl"/>
        </authorList>
    </citation>
    <scope>IDENTIFICATION</scope>
</reference>
<reference evidence="10" key="2">
    <citation type="submission" date="2025-08" db="UniProtKB">
        <authorList>
            <consortium name="Ensembl"/>
        </authorList>
    </citation>
    <scope>IDENTIFICATION</scope>
</reference>
<evidence type="ECO:0000256" key="1">
    <source>
        <dbReference type="ARBA" id="ARBA00004653"/>
    </source>
</evidence>
<accession>A0A8C9RT81</accession>
<keyword evidence="4" id="KW-0333">Golgi apparatus</keyword>
<evidence type="ECO:0000256" key="9">
    <source>
        <dbReference type="SAM" id="Phobius"/>
    </source>
</evidence>
<dbReference type="PANTHER" id="PTHR31925">
    <property type="entry name" value="TRANSMEMBRANE PROTEIN 251"/>
    <property type="match status" value="1"/>
</dbReference>
<dbReference type="OrthoDB" id="6273523at2759"/>
<evidence type="ECO:0000256" key="8">
    <source>
        <dbReference type="ARBA" id="ARBA00034557"/>
    </source>
</evidence>
<proteinExistence type="inferred from homology"/>
<keyword evidence="5 9" id="KW-0472">Membrane</keyword>
<evidence type="ECO:0000256" key="6">
    <source>
        <dbReference type="ARBA" id="ARBA00034485"/>
    </source>
</evidence>
<dbReference type="AlphaFoldDB" id="A0A8C9RT81"/>
<comment type="subcellular location">
    <subcellularLocation>
        <location evidence="1">Golgi apparatus membrane</location>
        <topology evidence="1">Multi-pass membrane protein</topology>
    </subcellularLocation>
</comment>
<sequence>MRGKPPDRQVAPLIPRATKRAASEGLNLWRMMNFRQRMGWIGVWLYLLASLSGLYYIFEVNQTYNRLTLHDSGTSPSSSWMTSLKMYLISLPFWLWATLFLIPYLQVFLFIYSCTRADPRTVGYCILPFCLAVVCNRHKSFAKASNQISHLQLIET</sequence>
<dbReference type="GO" id="GO:0000139">
    <property type="term" value="C:Golgi membrane"/>
    <property type="evidence" value="ECO:0007669"/>
    <property type="project" value="UniProtKB-SubCell"/>
</dbReference>
<keyword evidence="11" id="KW-1185">Reference proteome</keyword>
<feature type="transmembrane region" description="Helical" evidence="9">
    <location>
        <begin position="38"/>
        <end position="58"/>
    </location>
</feature>
<evidence type="ECO:0000256" key="2">
    <source>
        <dbReference type="ARBA" id="ARBA00022692"/>
    </source>
</evidence>
<dbReference type="GeneTree" id="ENSGT00390000007473"/>
<name>A0A8C9RT81_SCLFO</name>
<dbReference type="Pfam" id="PF15190">
    <property type="entry name" value="TMEM251"/>
    <property type="match status" value="1"/>
</dbReference>
<evidence type="ECO:0000256" key="7">
    <source>
        <dbReference type="ARBA" id="ARBA00034539"/>
    </source>
</evidence>
<keyword evidence="2 9" id="KW-0812">Transmembrane</keyword>
<gene>
    <name evidence="10" type="primary">LYSET</name>
</gene>
<evidence type="ECO:0000256" key="3">
    <source>
        <dbReference type="ARBA" id="ARBA00022989"/>
    </source>
</evidence>
<dbReference type="Proteomes" id="UP000694397">
    <property type="component" value="Chromosome 15"/>
</dbReference>
<comment type="similarity">
    <text evidence="6">Belongs to the LYSET family.</text>
</comment>
<dbReference type="PANTHER" id="PTHR31925:SF1">
    <property type="entry name" value="LYSOSOMAL ENZYME TRAFFICKING FACTOR"/>
    <property type="match status" value="1"/>
</dbReference>
<evidence type="ECO:0000256" key="4">
    <source>
        <dbReference type="ARBA" id="ARBA00023034"/>
    </source>
</evidence>
<feature type="transmembrane region" description="Helical" evidence="9">
    <location>
        <begin position="93"/>
        <end position="112"/>
    </location>
</feature>
<dbReference type="InterPro" id="IPR028024">
    <property type="entry name" value="LYSET"/>
</dbReference>
<organism evidence="10 11">
    <name type="scientific">Scleropages formosus</name>
    <name type="common">Asian bonytongue</name>
    <name type="synonym">Osteoglossum formosum</name>
    <dbReference type="NCBI Taxonomy" id="113540"/>
    <lineage>
        <taxon>Eukaryota</taxon>
        <taxon>Metazoa</taxon>
        <taxon>Chordata</taxon>
        <taxon>Craniata</taxon>
        <taxon>Vertebrata</taxon>
        <taxon>Euteleostomi</taxon>
        <taxon>Actinopterygii</taxon>
        <taxon>Neopterygii</taxon>
        <taxon>Teleostei</taxon>
        <taxon>Osteoglossocephala</taxon>
        <taxon>Osteoglossomorpha</taxon>
        <taxon>Osteoglossiformes</taxon>
        <taxon>Osteoglossidae</taxon>
        <taxon>Scleropages</taxon>
    </lineage>
</organism>
<keyword evidence="3 9" id="KW-1133">Transmembrane helix</keyword>
<reference evidence="10 11" key="1">
    <citation type="submission" date="2019-04" db="EMBL/GenBank/DDBJ databases">
        <authorList>
            <consortium name="Wellcome Sanger Institute Data Sharing"/>
        </authorList>
    </citation>
    <scope>NUCLEOTIDE SEQUENCE [LARGE SCALE GENOMIC DNA]</scope>
</reference>
<protein>
    <recommendedName>
        <fullName evidence="7">Lysosomal enzyme trafficking factor</fullName>
    </recommendedName>
    <alternativeName>
        <fullName evidence="8">Transmembrane protein 251</fullName>
    </alternativeName>
</protein>